<dbReference type="RefSeq" id="WP_205106089.1">
    <property type="nucleotide sequence ID" value="NZ_JACJJG010000221.1"/>
</dbReference>
<evidence type="ECO:0000313" key="2">
    <source>
        <dbReference type="EMBL" id="MBM6675064.1"/>
    </source>
</evidence>
<dbReference type="InterPro" id="IPR036390">
    <property type="entry name" value="WH_DNA-bd_sf"/>
</dbReference>
<reference evidence="2" key="1">
    <citation type="submission" date="2020-08" db="EMBL/GenBank/DDBJ databases">
        <authorList>
            <person name="Cejkova D."/>
            <person name="Kubasova T."/>
            <person name="Jahodarova E."/>
            <person name="Rychlik I."/>
        </authorList>
    </citation>
    <scope>NUCLEOTIDE SEQUENCE</scope>
    <source>
        <strain evidence="2">An824</strain>
    </source>
</reference>
<dbReference type="Proteomes" id="UP000706891">
    <property type="component" value="Unassembled WGS sequence"/>
</dbReference>
<reference evidence="2" key="2">
    <citation type="journal article" date="2021" name="Sci. Rep.">
        <title>The distribution of antibiotic resistance genes in chicken gut microbiota commensals.</title>
        <authorList>
            <person name="Juricova H."/>
            <person name="Matiasovicova J."/>
            <person name="Kubasova T."/>
            <person name="Cejkova D."/>
            <person name="Rychlik I."/>
        </authorList>
    </citation>
    <scope>NUCLEOTIDE SEQUENCE</scope>
    <source>
        <strain evidence="2">An824</strain>
    </source>
</reference>
<dbReference type="AlphaFoldDB" id="A0A938WXV8"/>
<feature type="binding site" evidence="1">
    <location>
        <position position="101"/>
    </location>
    <ligand>
        <name>Zn(2+)</name>
        <dbReference type="ChEBI" id="CHEBI:29105"/>
    </ligand>
</feature>
<comment type="caution">
    <text evidence="2">The sequence shown here is derived from an EMBL/GenBank/DDBJ whole genome shotgun (WGS) entry which is preliminary data.</text>
</comment>
<organism evidence="2 3">
    <name type="scientific">Marseilla massiliensis</name>
    <dbReference type="NCBI Taxonomy" id="1841864"/>
    <lineage>
        <taxon>Bacteria</taxon>
        <taxon>Pseudomonadati</taxon>
        <taxon>Bacteroidota</taxon>
        <taxon>Bacteroidia</taxon>
        <taxon>Bacteroidales</taxon>
        <taxon>Prevotellaceae</taxon>
        <taxon>Marseilla</taxon>
    </lineage>
</organism>
<dbReference type="Gene3D" id="1.10.10.10">
    <property type="entry name" value="Winged helix-like DNA-binding domain superfamily/Winged helix DNA-binding domain"/>
    <property type="match status" value="1"/>
</dbReference>
<keyword evidence="1" id="KW-0479">Metal-binding</keyword>
<accession>A0A938WXV8</accession>
<feature type="binding site" evidence="1">
    <location>
        <position position="137"/>
    </location>
    <ligand>
        <name>Zn(2+)</name>
        <dbReference type="ChEBI" id="CHEBI:29105"/>
    </ligand>
</feature>
<dbReference type="Pfam" id="PF01475">
    <property type="entry name" value="FUR"/>
    <property type="match status" value="1"/>
</dbReference>
<dbReference type="GO" id="GO:0008270">
    <property type="term" value="F:zinc ion binding"/>
    <property type="evidence" value="ECO:0007669"/>
    <property type="project" value="TreeGrafter"/>
</dbReference>
<name>A0A938WXV8_9BACT</name>
<dbReference type="InterPro" id="IPR036388">
    <property type="entry name" value="WH-like_DNA-bd_sf"/>
</dbReference>
<keyword evidence="1" id="KW-0862">Zinc</keyword>
<dbReference type="PANTHER" id="PTHR33202">
    <property type="entry name" value="ZINC UPTAKE REGULATION PROTEIN"/>
    <property type="match status" value="1"/>
</dbReference>
<evidence type="ECO:0000256" key="1">
    <source>
        <dbReference type="PIRSR" id="PIRSR602481-1"/>
    </source>
</evidence>
<comment type="cofactor">
    <cofactor evidence="1">
        <name>Zn(2+)</name>
        <dbReference type="ChEBI" id="CHEBI:29105"/>
    </cofactor>
    <text evidence="1">Binds 1 zinc ion per subunit.</text>
</comment>
<dbReference type="GO" id="GO:0003700">
    <property type="term" value="F:DNA-binding transcription factor activity"/>
    <property type="evidence" value="ECO:0007669"/>
    <property type="project" value="InterPro"/>
</dbReference>
<protein>
    <submittedName>
        <fullName evidence="2">Transcriptional repressor</fullName>
    </submittedName>
</protein>
<dbReference type="InterPro" id="IPR002481">
    <property type="entry name" value="FUR"/>
</dbReference>
<sequence>MADEQFYIDKLVHRGIKPTATRLLILKEMFRGDETVSLPQLERLLPTVDKSTISRTLSVFLMNKLIHAVDDGSGSLKYNVCSDECDCGVDDEHTHFYCEHCHRTFCLKRIHVPVVELPDGFLMNSINYVIKGLCPECAEKEEGKRRGKI</sequence>
<evidence type="ECO:0000313" key="3">
    <source>
        <dbReference type="Proteomes" id="UP000706891"/>
    </source>
</evidence>
<feature type="binding site" evidence="1">
    <location>
        <position position="134"/>
    </location>
    <ligand>
        <name>Zn(2+)</name>
        <dbReference type="ChEBI" id="CHEBI:29105"/>
    </ligand>
</feature>
<dbReference type="PANTHER" id="PTHR33202:SF22">
    <property type="entry name" value="HYDROGEN PEROXIDE SENSITIVE REPRESSOR"/>
    <property type="match status" value="1"/>
</dbReference>
<dbReference type="SUPFAM" id="SSF46785">
    <property type="entry name" value="Winged helix' DNA-binding domain"/>
    <property type="match status" value="1"/>
</dbReference>
<dbReference type="GO" id="GO:0045892">
    <property type="term" value="P:negative regulation of DNA-templated transcription"/>
    <property type="evidence" value="ECO:0007669"/>
    <property type="project" value="TreeGrafter"/>
</dbReference>
<feature type="binding site" evidence="1">
    <location>
        <position position="98"/>
    </location>
    <ligand>
        <name>Zn(2+)</name>
        <dbReference type="ChEBI" id="CHEBI:29105"/>
    </ligand>
</feature>
<keyword evidence="3" id="KW-1185">Reference proteome</keyword>
<dbReference type="EMBL" id="JACJJG010000221">
    <property type="protein sequence ID" value="MBM6675064.1"/>
    <property type="molecule type" value="Genomic_DNA"/>
</dbReference>
<proteinExistence type="predicted"/>
<dbReference type="GO" id="GO:0000976">
    <property type="term" value="F:transcription cis-regulatory region binding"/>
    <property type="evidence" value="ECO:0007669"/>
    <property type="project" value="TreeGrafter"/>
</dbReference>
<dbReference type="GO" id="GO:1900376">
    <property type="term" value="P:regulation of secondary metabolite biosynthetic process"/>
    <property type="evidence" value="ECO:0007669"/>
    <property type="project" value="TreeGrafter"/>
</dbReference>
<gene>
    <name evidence="2" type="ORF">H6A34_14470</name>
</gene>